<name>A0AAV6LLR9_9ERIC</name>
<dbReference type="Proteomes" id="UP000823749">
    <property type="component" value="Chromosome 13"/>
</dbReference>
<keyword evidence="3" id="KW-1185">Reference proteome</keyword>
<dbReference type="AlphaFoldDB" id="A0AAV6LLR9"/>
<evidence type="ECO:0000313" key="1">
    <source>
        <dbReference type="EMBL" id="KAG5514865.1"/>
    </source>
</evidence>
<protein>
    <submittedName>
        <fullName evidence="2">Uncharacterized protein</fullName>
    </submittedName>
</protein>
<dbReference type="InterPro" id="IPR003854">
    <property type="entry name" value="GASA"/>
</dbReference>
<sequence>MHDEMLENGVQEAVHVLLPKMLFQVLVRTPGTYGNKQFCPCYNNWKTKRRTQMPLNYPSSFFILHTHTVPEGQNFIN</sequence>
<dbReference type="EMBL" id="JACTNZ010000001">
    <property type="protein sequence ID" value="KAG5565881.1"/>
    <property type="molecule type" value="Genomic_DNA"/>
</dbReference>
<evidence type="ECO:0000313" key="2">
    <source>
        <dbReference type="EMBL" id="KAG5565881.1"/>
    </source>
</evidence>
<reference evidence="2 3" key="1">
    <citation type="submission" date="2020-08" db="EMBL/GenBank/DDBJ databases">
        <title>Plant Genome Project.</title>
        <authorList>
            <person name="Zhang R.-G."/>
        </authorList>
    </citation>
    <scope>NUCLEOTIDE SEQUENCE</scope>
    <source>
        <strain evidence="2">WSP0</strain>
        <tissue evidence="2">Leaf</tissue>
    </source>
</reference>
<dbReference type="Proteomes" id="UP000823749">
    <property type="component" value="Chromosome 1"/>
</dbReference>
<evidence type="ECO:0000313" key="3">
    <source>
        <dbReference type="Proteomes" id="UP000823749"/>
    </source>
</evidence>
<dbReference type="EMBL" id="JACTNZ010000013">
    <property type="protein sequence ID" value="KAG5514865.1"/>
    <property type="molecule type" value="Genomic_DNA"/>
</dbReference>
<accession>A0AAV6LLR9</accession>
<dbReference type="Pfam" id="PF02704">
    <property type="entry name" value="GASA"/>
    <property type="match status" value="1"/>
</dbReference>
<comment type="caution">
    <text evidence="2">The sequence shown here is derived from an EMBL/GenBank/DDBJ whole genome shotgun (WGS) entry which is preliminary data.</text>
</comment>
<gene>
    <name evidence="2" type="ORF">RHGRI_001707</name>
    <name evidence="1" type="ORF">RHGRI_036046</name>
</gene>
<proteinExistence type="predicted"/>
<organism evidence="2 3">
    <name type="scientific">Rhododendron griersonianum</name>
    <dbReference type="NCBI Taxonomy" id="479676"/>
    <lineage>
        <taxon>Eukaryota</taxon>
        <taxon>Viridiplantae</taxon>
        <taxon>Streptophyta</taxon>
        <taxon>Embryophyta</taxon>
        <taxon>Tracheophyta</taxon>
        <taxon>Spermatophyta</taxon>
        <taxon>Magnoliopsida</taxon>
        <taxon>eudicotyledons</taxon>
        <taxon>Gunneridae</taxon>
        <taxon>Pentapetalae</taxon>
        <taxon>asterids</taxon>
        <taxon>Ericales</taxon>
        <taxon>Ericaceae</taxon>
        <taxon>Ericoideae</taxon>
        <taxon>Rhodoreae</taxon>
        <taxon>Rhododendron</taxon>
    </lineage>
</organism>